<dbReference type="EMBL" id="CAJEWN010000320">
    <property type="protein sequence ID" value="CAD2178486.1"/>
    <property type="molecule type" value="Genomic_DNA"/>
</dbReference>
<dbReference type="Proteomes" id="UP000580250">
    <property type="component" value="Unassembled WGS sequence"/>
</dbReference>
<comment type="caution">
    <text evidence="1">The sequence shown here is derived from an EMBL/GenBank/DDBJ whole genome shotgun (WGS) entry which is preliminary data.</text>
</comment>
<name>A0A6V7VU65_MELEN</name>
<dbReference type="AlphaFoldDB" id="A0A6V7VU65"/>
<evidence type="ECO:0000313" key="2">
    <source>
        <dbReference type="Proteomes" id="UP000580250"/>
    </source>
</evidence>
<sequence length="44" mass="5102">MKRPFFSPGLREEKTLKEMEKIVKNENFCASIFVGLEPVREGTD</sequence>
<accession>A0A6V7VU65</accession>
<gene>
    <name evidence="1" type="ORF">MENT_LOCUS30429</name>
</gene>
<reference evidence="1 2" key="1">
    <citation type="submission" date="2020-08" db="EMBL/GenBank/DDBJ databases">
        <authorList>
            <person name="Koutsovoulos G."/>
            <person name="Danchin GJ E."/>
        </authorList>
    </citation>
    <scope>NUCLEOTIDE SEQUENCE [LARGE SCALE GENOMIC DNA]</scope>
</reference>
<proteinExistence type="predicted"/>
<organism evidence="1 2">
    <name type="scientific">Meloidogyne enterolobii</name>
    <name type="common">Root-knot nematode worm</name>
    <name type="synonym">Meloidogyne mayaguensis</name>
    <dbReference type="NCBI Taxonomy" id="390850"/>
    <lineage>
        <taxon>Eukaryota</taxon>
        <taxon>Metazoa</taxon>
        <taxon>Ecdysozoa</taxon>
        <taxon>Nematoda</taxon>
        <taxon>Chromadorea</taxon>
        <taxon>Rhabditida</taxon>
        <taxon>Tylenchina</taxon>
        <taxon>Tylenchomorpha</taxon>
        <taxon>Tylenchoidea</taxon>
        <taxon>Meloidogynidae</taxon>
        <taxon>Meloidogyninae</taxon>
        <taxon>Meloidogyne</taxon>
    </lineage>
</organism>
<evidence type="ECO:0000313" key="1">
    <source>
        <dbReference type="EMBL" id="CAD2178486.1"/>
    </source>
</evidence>
<protein>
    <submittedName>
        <fullName evidence="1">Uncharacterized protein</fullName>
    </submittedName>
</protein>